<gene>
    <name evidence="1" type="ORF">E5357_04435</name>
</gene>
<protein>
    <submittedName>
        <fullName evidence="1">Sugar ABC transporter permease</fullName>
    </submittedName>
</protein>
<reference evidence="1" key="1">
    <citation type="submission" date="2019-04" db="EMBL/GenBank/DDBJ databases">
        <title>Microbes associate with the intestines of laboratory mice.</title>
        <authorList>
            <person name="Navarre W."/>
            <person name="Wong E."/>
            <person name="Huang K."/>
            <person name="Tropini C."/>
            <person name="Ng K."/>
            <person name="Yu B."/>
        </authorList>
    </citation>
    <scope>NUCLEOTIDE SEQUENCE</scope>
    <source>
        <strain evidence="1">NM72_1-8</strain>
    </source>
</reference>
<sequence length="289" mass="32196">MKLGKRTYKRGDLAGLLFVLPSLLGTGIFLLVPLLDVVRRSFSEAVSGKWTGFANYQAIFSNPAFLLAGKNTIRFTLVCIPILLVFSLFLAVFLHRMGKTGSMLKSAFLVPMAIPAASVVLLWRFLFQPQGLLNGLLHQLGIQGQDWMNSGYAFWILVFSYIWKNLGYDIVLWIAGLSGISENIYEAARVDGAGEWKCFISITLPNLLPSLFTISVLSLLNSFKVFREAYLVAGNYPHESIYLMQHLFNNWFLDLDLDKMAAAAVINGIAIFMLILLLKRVWESGDGAG</sequence>
<evidence type="ECO:0000313" key="2">
    <source>
        <dbReference type="Proteomes" id="UP000307720"/>
    </source>
</evidence>
<comment type="caution">
    <text evidence="1">The sequence shown here is derived from an EMBL/GenBank/DDBJ whole genome shotgun (WGS) entry which is preliminary data.</text>
</comment>
<accession>A0AC61R1P4</accession>
<keyword evidence="2" id="KW-1185">Reference proteome</keyword>
<dbReference type="EMBL" id="SRZB01000005">
    <property type="protein sequence ID" value="TGX99733.1"/>
    <property type="molecule type" value="Genomic_DNA"/>
</dbReference>
<organism evidence="1 2">
    <name type="scientific">Hominisplanchenecus murintestinalis</name>
    <dbReference type="NCBI Taxonomy" id="2941517"/>
    <lineage>
        <taxon>Bacteria</taxon>
        <taxon>Bacillati</taxon>
        <taxon>Bacillota</taxon>
        <taxon>Clostridia</taxon>
        <taxon>Lachnospirales</taxon>
        <taxon>Lachnospiraceae</taxon>
        <taxon>Hominisplanchenecus</taxon>
    </lineage>
</organism>
<dbReference type="Proteomes" id="UP000307720">
    <property type="component" value="Unassembled WGS sequence"/>
</dbReference>
<evidence type="ECO:0000313" key="1">
    <source>
        <dbReference type="EMBL" id="TGX99733.1"/>
    </source>
</evidence>
<proteinExistence type="predicted"/>
<name>A0AC61R1P4_9FIRM</name>